<accession>A0A543AU94</accession>
<dbReference type="AlphaFoldDB" id="A0A543AU94"/>
<protein>
    <submittedName>
        <fullName evidence="2">Uncharacterized protein</fullName>
    </submittedName>
</protein>
<name>A0A543AU94_9ACTN</name>
<dbReference type="Proteomes" id="UP000317043">
    <property type="component" value="Unassembled WGS sequence"/>
</dbReference>
<comment type="caution">
    <text evidence="2">The sequence shown here is derived from an EMBL/GenBank/DDBJ whole genome shotgun (WGS) entry which is preliminary data.</text>
</comment>
<feature type="compositionally biased region" description="Polar residues" evidence="1">
    <location>
        <begin position="70"/>
        <end position="99"/>
    </location>
</feature>
<evidence type="ECO:0000313" key="2">
    <source>
        <dbReference type="EMBL" id="TQL76137.1"/>
    </source>
</evidence>
<reference evidence="2 3" key="1">
    <citation type="submission" date="2019-06" db="EMBL/GenBank/DDBJ databases">
        <title>Sequencing the genomes of 1000 actinobacteria strains.</title>
        <authorList>
            <person name="Klenk H.-P."/>
        </authorList>
    </citation>
    <scope>NUCLEOTIDE SEQUENCE [LARGE SCALE GENOMIC DNA]</scope>
    <source>
        <strain evidence="2 3">DSM 45928</strain>
    </source>
</reference>
<proteinExistence type="predicted"/>
<feature type="region of interest" description="Disordered" evidence="1">
    <location>
        <begin position="1"/>
        <end position="208"/>
    </location>
</feature>
<feature type="compositionally biased region" description="Polar residues" evidence="1">
    <location>
        <begin position="1"/>
        <end position="12"/>
    </location>
</feature>
<keyword evidence="3" id="KW-1185">Reference proteome</keyword>
<gene>
    <name evidence="2" type="ORF">FB566_1658</name>
</gene>
<evidence type="ECO:0000256" key="1">
    <source>
        <dbReference type="SAM" id="MobiDB-lite"/>
    </source>
</evidence>
<dbReference type="InParanoid" id="A0A543AU94"/>
<feature type="compositionally biased region" description="Basic and acidic residues" evidence="1">
    <location>
        <begin position="187"/>
        <end position="199"/>
    </location>
</feature>
<feature type="compositionally biased region" description="Basic and acidic residues" evidence="1">
    <location>
        <begin position="15"/>
        <end position="33"/>
    </location>
</feature>
<organism evidence="2 3">
    <name type="scientific">Stackebrandtia endophytica</name>
    <dbReference type="NCBI Taxonomy" id="1496996"/>
    <lineage>
        <taxon>Bacteria</taxon>
        <taxon>Bacillati</taxon>
        <taxon>Actinomycetota</taxon>
        <taxon>Actinomycetes</taxon>
        <taxon>Glycomycetales</taxon>
        <taxon>Glycomycetaceae</taxon>
        <taxon>Stackebrandtia</taxon>
    </lineage>
</organism>
<evidence type="ECO:0000313" key="3">
    <source>
        <dbReference type="Proteomes" id="UP000317043"/>
    </source>
</evidence>
<feature type="compositionally biased region" description="Basic and acidic residues" evidence="1">
    <location>
        <begin position="170"/>
        <end position="179"/>
    </location>
</feature>
<dbReference type="EMBL" id="VFOW01000001">
    <property type="protein sequence ID" value="TQL76137.1"/>
    <property type="molecule type" value="Genomic_DNA"/>
</dbReference>
<sequence>MEPSGEPTSSPRVTARCDRSRQPDHIRSAENHHRPSACGGDPSPRPPHLSLTRVKQRPRRQGRPPPLDHGNQNSQPSRLSHPSSPTRPGPTESPSTTDFTPDDPKETCPPTTPHHVQVRQPARRDRNNRAQASRAGPKSTPARSPKQDERTLGQLARQGSTKPPPTTDVHPNEPQKSCKSEVTGNQVEERRLPVRDRDICALARRRRS</sequence>